<evidence type="ECO:0000256" key="5">
    <source>
        <dbReference type="ARBA" id="ARBA00023288"/>
    </source>
</evidence>
<evidence type="ECO:0000256" key="2">
    <source>
        <dbReference type="ARBA" id="ARBA00022729"/>
    </source>
</evidence>
<evidence type="ECO:0000313" key="9">
    <source>
        <dbReference type="Proteomes" id="UP001500618"/>
    </source>
</evidence>
<proteinExistence type="predicted"/>
<evidence type="ECO:0000256" key="7">
    <source>
        <dbReference type="SAM" id="SignalP"/>
    </source>
</evidence>
<organism evidence="8 9">
    <name type="scientific">Fodinicola feengrottensis</name>
    <dbReference type="NCBI Taxonomy" id="435914"/>
    <lineage>
        <taxon>Bacteria</taxon>
        <taxon>Bacillati</taxon>
        <taxon>Actinomycetota</taxon>
        <taxon>Actinomycetes</taxon>
        <taxon>Mycobacteriales</taxon>
        <taxon>Fodinicola</taxon>
    </lineage>
</organism>
<keyword evidence="3" id="KW-0472">Membrane</keyword>
<keyword evidence="4" id="KW-0564">Palmitate</keyword>
<feature type="chain" id="PRO_5046024138" evidence="7">
    <location>
        <begin position="25"/>
        <end position="456"/>
    </location>
</feature>
<evidence type="ECO:0000256" key="6">
    <source>
        <dbReference type="SAM" id="MobiDB-lite"/>
    </source>
</evidence>
<keyword evidence="1" id="KW-1003">Cell membrane</keyword>
<dbReference type="RefSeq" id="WP_344311534.1">
    <property type="nucleotide sequence ID" value="NZ_BAAANY010000013.1"/>
</dbReference>
<feature type="signal peptide" evidence="7">
    <location>
        <begin position="1"/>
        <end position="24"/>
    </location>
</feature>
<evidence type="ECO:0000256" key="1">
    <source>
        <dbReference type="ARBA" id="ARBA00022475"/>
    </source>
</evidence>
<protein>
    <submittedName>
        <fullName evidence="8">Extracellular solute-binding protein</fullName>
    </submittedName>
</protein>
<evidence type="ECO:0000256" key="4">
    <source>
        <dbReference type="ARBA" id="ARBA00023139"/>
    </source>
</evidence>
<dbReference type="PANTHER" id="PTHR43649">
    <property type="entry name" value="ARABINOSE-BINDING PROTEIN-RELATED"/>
    <property type="match status" value="1"/>
</dbReference>
<dbReference type="Proteomes" id="UP001500618">
    <property type="component" value="Unassembled WGS sequence"/>
</dbReference>
<gene>
    <name evidence="8" type="ORF">GCM10009765_37510</name>
</gene>
<feature type="region of interest" description="Disordered" evidence="6">
    <location>
        <begin position="26"/>
        <end position="47"/>
    </location>
</feature>
<dbReference type="PROSITE" id="PS51257">
    <property type="entry name" value="PROKAR_LIPOPROTEIN"/>
    <property type="match status" value="1"/>
</dbReference>
<dbReference type="Pfam" id="PF01547">
    <property type="entry name" value="SBP_bac_1"/>
    <property type="match status" value="1"/>
</dbReference>
<sequence>MSLQRKMRLAVVAGAAMAIAAACAPPGSGGPTGQSSDRPAGSISTDPAKAGQVTLNVWDQEVRGGQNAEVAQLNKEFQAKYPNVKIVRTSKSFSDLKTTLRLALSGSNPPDVVEANQGYPDMVTFVKAGMLTSMDGYAGVYGWDKRYPKALLDLNRVSADAKHFGTGKLYGISQQGEFVGVYYNKALLTSLGLKPPTTWAEFTADLATIRTKGQLPIQFGNLDKYPAIHTYGVILSQLAGKQYVRDLVLGTGKASWTDPRAIQAAQVLQTWAKSGYLTPGANGLGYDDAAKQFAAGKGVFLLTGTWEAADLKGPMGDKLGLMPPPPASAGGPITTMGGESLAWAITSKSKHPDVSAAYLNFLTNQHASDVMTQTGNLPAVPGPAAAALPAGSPEGQLVAGWQQISANDGLTPYLDYSTPTFYDTLTAALQSLIGGQTTPPQFTQTLQKDYGTFHQS</sequence>
<dbReference type="InterPro" id="IPR006059">
    <property type="entry name" value="SBP"/>
</dbReference>
<dbReference type="InterPro" id="IPR050490">
    <property type="entry name" value="Bact_solute-bd_prot1"/>
</dbReference>
<comment type="caution">
    <text evidence="8">The sequence shown here is derived from an EMBL/GenBank/DDBJ whole genome shotgun (WGS) entry which is preliminary data.</text>
</comment>
<dbReference type="Gene3D" id="3.40.190.10">
    <property type="entry name" value="Periplasmic binding protein-like II"/>
    <property type="match status" value="2"/>
</dbReference>
<keyword evidence="2 7" id="KW-0732">Signal</keyword>
<accession>A0ABP4T9T6</accession>
<reference evidence="9" key="1">
    <citation type="journal article" date="2019" name="Int. J. Syst. Evol. Microbiol.">
        <title>The Global Catalogue of Microorganisms (GCM) 10K type strain sequencing project: providing services to taxonomists for standard genome sequencing and annotation.</title>
        <authorList>
            <consortium name="The Broad Institute Genomics Platform"/>
            <consortium name="The Broad Institute Genome Sequencing Center for Infectious Disease"/>
            <person name="Wu L."/>
            <person name="Ma J."/>
        </authorList>
    </citation>
    <scope>NUCLEOTIDE SEQUENCE [LARGE SCALE GENOMIC DNA]</scope>
    <source>
        <strain evidence="9">JCM 14718</strain>
    </source>
</reference>
<keyword evidence="5" id="KW-0449">Lipoprotein</keyword>
<dbReference type="PANTHER" id="PTHR43649:SF33">
    <property type="entry name" value="POLYGALACTURONAN_RHAMNOGALACTURONAN-BINDING PROTEIN YTCQ"/>
    <property type="match status" value="1"/>
</dbReference>
<name>A0ABP4T9T6_9ACTN</name>
<dbReference type="SUPFAM" id="SSF53850">
    <property type="entry name" value="Periplasmic binding protein-like II"/>
    <property type="match status" value="1"/>
</dbReference>
<evidence type="ECO:0000256" key="3">
    <source>
        <dbReference type="ARBA" id="ARBA00023136"/>
    </source>
</evidence>
<keyword evidence="9" id="KW-1185">Reference proteome</keyword>
<evidence type="ECO:0000313" key="8">
    <source>
        <dbReference type="EMBL" id="GAA1684659.1"/>
    </source>
</evidence>
<dbReference type="EMBL" id="BAAANY010000013">
    <property type="protein sequence ID" value="GAA1684659.1"/>
    <property type="molecule type" value="Genomic_DNA"/>
</dbReference>